<accession>A0A382B306</accession>
<dbReference type="InterPro" id="IPR003777">
    <property type="entry name" value="XdhC_CoxI"/>
</dbReference>
<dbReference type="EMBL" id="UINC01027973">
    <property type="protein sequence ID" value="SVB08138.1"/>
    <property type="molecule type" value="Genomic_DNA"/>
</dbReference>
<reference evidence="3" key="1">
    <citation type="submission" date="2018-05" db="EMBL/GenBank/DDBJ databases">
        <authorList>
            <person name="Lanie J.A."/>
            <person name="Ng W.-L."/>
            <person name="Kazmierczak K.M."/>
            <person name="Andrzejewski T.M."/>
            <person name="Davidsen T.M."/>
            <person name="Wayne K.J."/>
            <person name="Tettelin H."/>
            <person name="Glass J.I."/>
            <person name="Rusch D."/>
            <person name="Podicherti R."/>
            <person name="Tsui H.-C.T."/>
            <person name="Winkler M.E."/>
        </authorList>
    </citation>
    <scope>NUCLEOTIDE SEQUENCE</scope>
</reference>
<dbReference type="Pfam" id="PF13478">
    <property type="entry name" value="XdhC_C"/>
    <property type="match status" value="1"/>
</dbReference>
<evidence type="ECO:0000259" key="2">
    <source>
        <dbReference type="Pfam" id="PF13478"/>
    </source>
</evidence>
<dbReference type="InterPro" id="IPR052698">
    <property type="entry name" value="MoCofactor_Util/Proc"/>
</dbReference>
<feature type="non-terminal residue" evidence="3">
    <location>
        <position position="277"/>
    </location>
</feature>
<feature type="domain" description="XdhC Rossmann" evidence="2">
    <location>
        <begin position="198"/>
        <end position="277"/>
    </location>
</feature>
<dbReference type="PANTHER" id="PTHR30388">
    <property type="entry name" value="ALDEHYDE OXIDOREDUCTASE MOLYBDENUM COFACTOR ASSEMBLY PROTEIN"/>
    <property type="match status" value="1"/>
</dbReference>
<dbReference type="Gene3D" id="3.40.50.720">
    <property type="entry name" value="NAD(P)-binding Rossmann-like Domain"/>
    <property type="match status" value="1"/>
</dbReference>
<organism evidence="3">
    <name type="scientific">marine metagenome</name>
    <dbReference type="NCBI Taxonomy" id="408172"/>
    <lineage>
        <taxon>unclassified sequences</taxon>
        <taxon>metagenomes</taxon>
        <taxon>ecological metagenomes</taxon>
    </lineage>
</organism>
<sequence length="277" mass="29935">MKEIFQGAIAELSESSPCVLATVVRTKGSTPQKTGAKLLIRSDGTSIGTLGGGCVEGDIWFAAKEIIRRSDTSQFKEYYLNEDIAAKDGLVCGGTMYFFLHPLQSENLPSLKETLNAFEGGPILGIATIINSREPSDLGKQILLREDGSKSGTLGNKDLDSLVLQLIPDLSNFGDNKYISEKDGLDIFIEGYTTPPTLIIMGGGHVGKAIYNSAIPLGMDVYIADDRTDYANFNRFPLAKGVVVSEFSNALNSIPMNKNSYIVIATRGHRQDDSALE</sequence>
<dbReference type="AlphaFoldDB" id="A0A382B306"/>
<evidence type="ECO:0008006" key="4">
    <source>
        <dbReference type="Google" id="ProtNLM"/>
    </source>
</evidence>
<gene>
    <name evidence="3" type="ORF">METZ01_LOCUS160992</name>
</gene>
<dbReference type="InterPro" id="IPR027051">
    <property type="entry name" value="XdhC_Rossmann_dom"/>
</dbReference>
<proteinExistence type="predicted"/>
<evidence type="ECO:0000259" key="1">
    <source>
        <dbReference type="Pfam" id="PF02625"/>
    </source>
</evidence>
<feature type="domain" description="XdhC- CoxI" evidence="1">
    <location>
        <begin position="14"/>
        <end position="71"/>
    </location>
</feature>
<dbReference type="Pfam" id="PF02625">
    <property type="entry name" value="XdhC_CoxI"/>
    <property type="match status" value="1"/>
</dbReference>
<name>A0A382B306_9ZZZZ</name>
<dbReference type="PANTHER" id="PTHR30388:SF6">
    <property type="entry name" value="XANTHINE DEHYDROGENASE SUBUNIT A-RELATED"/>
    <property type="match status" value="1"/>
</dbReference>
<evidence type="ECO:0000313" key="3">
    <source>
        <dbReference type="EMBL" id="SVB08138.1"/>
    </source>
</evidence>
<protein>
    <recommendedName>
        <fullName evidence="4">XdhC- CoxI domain-containing protein</fullName>
    </recommendedName>
</protein>